<dbReference type="InterPro" id="IPR002656">
    <property type="entry name" value="Acyl_transf_3_dom"/>
</dbReference>
<feature type="transmembrane region" description="Helical" evidence="1">
    <location>
        <begin position="137"/>
        <end position="158"/>
    </location>
</feature>
<keyword evidence="1" id="KW-1133">Transmembrane helix</keyword>
<accession>A0A1M5HHJ9</accession>
<keyword evidence="3" id="KW-0012">Acyltransferase</keyword>
<proteinExistence type="predicted"/>
<dbReference type="EMBL" id="FQVE01000004">
    <property type="protein sequence ID" value="SHG15415.1"/>
    <property type="molecule type" value="Genomic_DNA"/>
</dbReference>
<feature type="transmembrane region" description="Helical" evidence="1">
    <location>
        <begin position="240"/>
        <end position="258"/>
    </location>
</feature>
<reference evidence="4" key="1">
    <citation type="submission" date="2016-11" db="EMBL/GenBank/DDBJ databases">
        <authorList>
            <person name="Varghese N."/>
            <person name="Submissions S."/>
        </authorList>
    </citation>
    <scope>NUCLEOTIDE SEQUENCE [LARGE SCALE GENOMIC DNA]</scope>
    <source>
        <strain evidence="4">YR203</strain>
    </source>
</reference>
<evidence type="ECO:0000256" key="1">
    <source>
        <dbReference type="SAM" id="Phobius"/>
    </source>
</evidence>
<organism evidence="3 4">
    <name type="scientific">Chryseobacterium vrystaatense</name>
    <dbReference type="NCBI Taxonomy" id="307480"/>
    <lineage>
        <taxon>Bacteria</taxon>
        <taxon>Pseudomonadati</taxon>
        <taxon>Bacteroidota</taxon>
        <taxon>Flavobacteriia</taxon>
        <taxon>Flavobacteriales</taxon>
        <taxon>Weeksellaceae</taxon>
        <taxon>Chryseobacterium group</taxon>
        <taxon>Chryseobacterium</taxon>
    </lineage>
</organism>
<name>A0A1M5HHJ9_9FLAO</name>
<feature type="transmembrane region" description="Helical" evidence="1">
    <location>
        <begin position="45"/>
        <end position="65"/>
    </location>
</feature>
<feature type="transmembrane region" description="Helical" evidence="1">
    <location>
        <begin position="270"/>
        <end position="292"/>
    </location>
</feature>
<sequence length="379" mass="43579">MPADHHSTEKLYGLDHLRALAILLVLMYHYRAFKHPAWIDAIGRFGWTGVDLFFVLSGFLISSQLFKEIEKAGSISLKTFFTKRFFRIIPPYFFTLFLYFTFPFFRERESLSSFWKFISFTQNYGFDVMNRGTFSHAWSLCIEEQFYLFLPFLLLLVLKTKTFRYTVLFAFLLILFSVTARFMIWNNSIVPVMNSDGFWKAWYMKIYYPTHTRLDGLAAGVIIGYLMIYSLQFKRFVHQNGNKIFVSGTILLGISFWICNDQVTEGASVYGFTWVAFSYGIILMSAISRSSFVFRTKSSITTQLAGLSYALYLSHKGIIHMIQYALEKLGVETSDNVSLLIGLAGCIAGGLLYRLMIENPSSKLKNKILNLNKGRSGNG</sequence>
<feature type="transmembrane region" description="Helical" evidence="1">
    <location>
        <begin position="85"/>
        <end position="105"/>
    </location>
</feature>
<feature type="domain" description="Acyltransferase 3" evidence="2">
    <location>
        <begin position="12"/>
        <end position="352"/>
    </location>
</feature>
<keyword evidence="1" id="KW-0812">Transmembrane</keyword>
<gene>
    <name evidence="3" type="ORF">SAMN02787073_3705</name>
</gene>
<evidence type="ECO:0000313" key="3">
    <source>
        <dbReference type="EMBL" id="SHG15415.1"/>
    </source>
</evidence>
<dbReference type="GO" id="GO:0016787">
    <property type="term" value="F:hydrolase activity"/>
    <property type="evidence" value="ECO:0007669"/>
    <property type="project" value="UniProtKB-KW"/>
</dbReference>
<dbReference type="PANTHER" id="PTHR23028">
    <property type="entry name" value="ACETYLTRANSFERASE"/>
    <property type="match status" value="1"/>
</dbReference>
<keyword evidence="1" id="KW-0472">Membrane</keyword>
<protein>
    <submittedName>
        <fullName evidence="3">Peptidoglycan/LPS O-acetylase OafA/YrhL, contains acyltransferase and SGNH-hydrolase domains</fullName>
    </submittedName>
</protein>
<dbReference type="RefSeq" id="WP_073174834.1">
    <property type="nucleotide sequence ID" value="NZ_FQVE01000004.1"/>
</dbReference>
<dbReference type="GO" id="GO:0000271">
    <property type="term" value="P:polysaccharide biosynthetic process"/>
    <property type="evidence" value="ECO:0007669"/>
    <property type="project" value="TreeGrafter"/>
</dbReference>
<dbReference type="GO" id="GO:0016747">
    <property type="term" value="F:acyltransferase activity, transferring groups other than amino-acyl groups"/>
    <property type="evidence" value="ECO:0007669"/>
    <property type="project" value="InterPro"/>
</dbReference>
<dbReference type="AlphaFoldDB" id="A0A1M5HHJ9"/>
<keyword evidence="3" id="KW-0808">Transferase</keyword>
<keyword evidence="3" id="KW-0378">Hydrolase</keyword>
<dbReference type="Pfam" id="PF01757">
    <property type="entry name" value="Acyl_transf_3"/>
    <property type="match status" value="1"/>
</dbReference>
<evidence type="ECO:0000313" key="4">
    <source>
        <dbReference type="Proteomes" id="UP000184108"/>
    </source>
</evidence>
<dbReference type="Proteomes" id="UP000184108">
    <property type="component" value="Unassembled WGS sequence"/>
</dbReference>
<feature type="transmembrane region" description="Helical" evidence="1">
    <location>
        <begin position="165"/>
        <end position="186"/>
    </location>
</feature>
<feature type="transmembrane region" description="Helical" evidence="1">
    <location>
        <begin position="337"/>
        <end position="357"/>
    </location>
</feature>
<dbReference type="GO" id="GO:0016020">
    <property type="term" value="C:membrane"/>
    <property type="evidence" value="ECO:0007669"/>
    <property type="project" value="TreeGrafter"/>
</dbReference>
<evidence type="ECO:0000259" key="2">
    <source>
        <dbReference type="Pfam" id="PF01757"/>
    </source>
</evidence>
<dbReference type="PANTHER" id="PTHR23028:SF53">
    <property type="entry name" value="ACYL_TRANSF_3 DOMAIN-CONTAINING PROTEIN"/>
    <property type="match status" value="1"/>
</dbReference>
<dbReference type="InterPro" id="IPR050879">
    <property type="entry name" value="Acyltransferase_3"/>
</dbReference>
<feature type="transmembrane region" description="Helical" evidence="1">
    <location>
        <begin position="304"/>
        <end position="325"/>
    </location>
</feature>
<feature type="transmembrane region" description="Helical" evidence="1">
    <location>
        <begin position="206"/>
        <end position="228"/>
    </location>
</feature>